<dbReference type="Pfam" id="PF06980">
    <property type="entry name" value="DUF1302"/>
    <property type="match status" value="1"/>
</dbReference>
<proteinExistence type="predicted"/>
<reference evidence="3" key="1">
    <citation type="journal article" date="2019" name="Int. J. Syst. Evol. Microbiol.">
        <title>The Global Catalogue of Microorganisms (GCM) 10K type strain sequencing project: providing services to taxonomists for standard genome sequencing and annotation.</title>
        <authorList>
            <consortium name="The Broad Institute Genomics Platform"/>
            <consortium name="The Broad Institute Genome Sequencing Center for Infectious Disease"/>
            <person name="Wu L."/>
            <person name="Ma J."/>
        </authorList>
    </citation>
    <scope>NUCLEOTIDE SEQUENCE [LARGE SCALE GENOMIC DNA]</scope>
    <source>
        <strain evidence="3">JCM 17561</strain>
    </source>
</reference>
<feature type="signal peptide" evidence="1">
    <location>
        <begin position="1"/>
        <end position="35"/>
    </location>
</feature>
<keyword evidence="3" id="KW-1185">Reference proteome</keyword>
<gene>
    <name evidence="2" type="ORF">GCM10022279_27600</name>
</gene>
<comment type="caution">
    <text evidence="2">The sequence shown here is derived from an EMBL/GenBank/DDBJ whole genome shotgun (WGS) entry which is preliminary data.</text>
</comment>
<evidence type="ECO:0000313" key="2">
    <source>
        <dbReference type="EMBL" id="GAA4002172.1"/>
    </source>
</evidence>
<dbReference type="RefSeq" id="WP_103044873.1">
    <property type="nucleotide sequence ID" value="NZ_BAABBP010000030.1"/>
</dbReference>
<evidence type="ECO:0000256" key="1">
    <source>
        <dbReference type="SAM" id="SignalP"/>
    </source>
</evidence>
<name>A0ABP7RTX6_9BURK</name>
<protein>
    <submittedName>
        <fullName evidence="2">DUF1302 domain-containing protein</fullName>
    </submittedName>
</protein>
<evidence type="ECO:0000313" key="3">
    <source>
        <dbReference type="Proteomes" id="UP001501627"/>
    </source>
</evidence>
<keyword evidence="1" id="KW-0732">Signal</keyword>
<organism evidence="2 3">
    <name type="scientific">Comamonas faecalis</name>
    <dbReference type="NCBI Taxonomy" id="1387849"/>
    <lineage>
        <taxon>Bacteria</taxon>
        <taxon>Pseudomonadati</taxon>
        <taxon>Pseudomonadota</taxon>
        <taxon>Betaproteobacteria</taxon>
        <taxon>Burkholderiales</taxon>
        <taxon>Comamonadaceae</taxon>
        <taxon>Comamonas</taxon>
    </lineage>
</organism>
<dbReference type="InterPro" id="IPR010727">
    <property type="entry name" value="DUF1302"/>
</dbReference>
<accession>A0ABP7RTX6</accession>
<sequence>MDFSSPARRGKAPARTLVARAATLALLTLGAAAQAAPTVYLSDDTTLDYSLTLSYTGSMRTMAPSSVYLAAPDYDDGTRNFKRGDLVNNRTSVLGEIKLKHDNVGFLARATGFYDTVYRGINANNSPSTVNKIGPHNEFVSTTRKRSGQDARLLDFYGFGSWTVGNDQYLSVKLGQHVVAWGESMFWANISQGQVPLDATKFNVPGTEAKEGYLPVPQISADLTLTDDLTATGFYQFHWEETRLNPVGDFFGSDSFGPGAQFMRFAPGAINSLPDHSGAIANFAGEIKPKNSGQWGLGLRWQATDATELGLFHYRYHDRVGSMFFDFTGDTQYSSFTKFGAQASPASAPYYKLAYFDNIKLTGVSLSTKIGDSVQFGGDLSYRDGAAVYLDNGAPARGRYLQANVNALYMMGPSMLAHQTTLMGEVMHQRIVGVDALTVTSGGVSSTSSKYVYDGQTRGSTLLGVGAIFDYPNVFSGWDLSTSATWTQNIQGSAIGGMGRDEKRLTLGATMKYLGNLSLGLTWVNYLGSADIAAGRTMADRDYVSFNAKYTF</sequence>
<feature type="chain" id="PRO_5045595547" evidence="1">
    <location>
        <begin position="36"/>
        <end position="552"/>
    </location>
</feature>
<dbReference type="EMBL" id="BAABBP010000030">
    <property type="protein sequence ID" value="GAA4002172.1"/>
    <property type="molecule type" value="Genomic_DNA"/>
</dbReference>
<dbReference type="Proteomes" id="UP001501627">
    <property type="component" value="Unassembled WGS sequence"/>
</dbReference>